<dbReference type="GO" id="GO:0010181">
    <property type="term" value="F:FMN binding"/>
    <property type="evidence" value="ECO:0007669"/>
    <property type="project" value="InterPro"/>
</dbReference>
<dbReference type="AlphaFoldDB" id="A0A8H3S0R7"/>
<proteinExistence type="predicted"/>
<dbReference type="GO" id="GO:0003959">
    <property type="term" value="F:NADPH dehydrogenase activity"/>
    <property type="evidence" value="ECO:0007669"/>
    <property type="project" value="TreeGrafter"/>
</dbReference>
<dbReference type="PANTHER" id="PTHR22893">
    <property type="entry name" value="NADH OXIDOREDUCTASE-RELATED"/>
    <property type="match status" value="1"/>
</dbReference>
<dbReference type="InterPro" id="IPR001155">
    <property type="entry name" value="OxRdtase_FMN_N"/>
</dbReference>
<dbReference type="Gene3D" id="3.20.20.70">
    <property type="entry name" value="Aldolase class I"/>
    <property type="match status" value="1"/>
</dbReference>
<dbReference type="InterPro" id="IPR045247">
    <property type="entry name" value="Oye-like"/>
</dbReference>
<dbReference type="FunFam" id="3.20.20.70:FF:000138">
    <property type="entry name" value="NADPH dehydrogenase 1"/>
    <property type="match status" value="1"/>
</dbReference>
<dbReference type="CDD" id="cd02933">
    <property type="entry name" value="OYE_like_FMN"/>
    <property type="match status" value="1"/>
</dbReference>
<keyword evidence="1" id="KW-0521">NADP</keyword>
<evidence type="ECO:0000313" key="3">
    <source>
        <dbReference type="EMBL" id="GFF48255.1"/>
    </source>
</evidence>
<dbReference type="InterPro" id="IPR013785">
    <property type="entry name" value="Aldolase_TIM"/>
</dbReference>
<gene>
    <name evidence="3" type="ORF">IFM46972_08503</name>
</gene>
<dbReference type="EMBL" id="BLKC01000073">
    <property type="protein sequence ID" value="GFF48255.1"/>
    <property type="molecule type" value="Genomic_DNA"/>
</dbReference>
<dbReference type="Pfam" id="PF00724">
    <property type="entry name" value="Oxidored_FMN"/>
    <property type="match status" value="1"/>
</dbReference>
<organism evidence="3 4">
    <name type="scientific">Aspergillus udagawae</name>
    <dbReference type="NCBI Taxonomy" id="91492"/>
    <lineage>
        <taxon>Eukaryota</taxon>
        <taxon>Fungi</taxon>
        <taxon>Dikarya</taxon>
        <taxon>Ascomycota</taxon>
        <taxon>Pezizomycotina</taxon>
        <taxon>Eurotiomycetes</taxon>
        <taxon>Eurotiomycetidae</taxon>
        <taxon>Eurotiales</taxon>
        <taxon>Aspergillaceae</taxon>
        <taxon>Aspergillus</taxon>
        <taxon>Aspergillus subgen. Fumigati</taxon>
    </lineage>
</organism>
<evidence type="ECO:0000313" key="4">
    <source>
        <dbReference type="Proteomes" id="UP000465221"/>
    </source>
</evidence>
<evidence type="ECO:0000256" key="1">
    <source>
        <dbReference type="ARBA" id="ARBA00022857"/>
    </source>
</evidence>
<feature type="domain" description="NADH:flavin oxidoreductase/NADH oxidase N-terminal" evidence="2">
    <location>
        <begin position="17"/>
        <end position="349"/>
    </location>
</feature>
<accession>A0A8H3S0R7</accession>
<sequence>MLSRDYRKIPKKPTMSKLFSPVQVGRMQLGHRLAMAPMTRFRVDDDHVPLPMVKEHYEQRAVVPGTLLITEATLVSPRAGGYANVPGIWSEAQIAQWRQVTDAVHAKGSYIYMQLWGLGRVASPEVLKREGGFDLVSSSDVPTDDKAPAPRALTEEEIYALIADYAQAARNAIAAGFDGVEIHGANGYLIDQFTQDTANKRTDAWGGSVEKRARFALEVTRAVVEAVGADRTGIRFSPWSSFQGMRMADPIPQFSYLARKTAELKLAYVHIVESRISGNADTESTDQLDFFLEAYGRASPVIIAGGYKADSAREAVDSHYKDYDVVVGIGRPWTSNPDLPFKIKAGIPLRPYEREFFYLPKDPKGYIDYEPSVEFKATQVAA</sequence>
<dbReference type="SUPFAM" id="SSF51395">
    <property type="entry name" value="FMN-linked oxidoreductases"/>
    <property type="match status" value="1"/>
</dbReference>
<evidence type="ECO:0000259" key="2">
    <source>
        <dbReference type="Pfam" id="PF00724"/>
    </source>
</evidence>
<dbReference type="PANTHER" id="PTHR22893:SF91">
    <property type="entry name" value="NADPH DEHYDROGENASE 2-RELATED"/>
    <property type="match status" value="1"/>
</dbReference>
<comment type="caution">
    <text evidence="3">The sequence shown here is derived from an EMBL/GenBank/DDBJ whole genome shotgun (WGS) entry which is preliminary data.</text>
</comment>
<protein>
    <submittedName>
        <fullName evidence="3">Festuclavine dehydrogenase subunit FgaOx3</fullName>
    </submittedName>
</protein>
<dbReference type="Proteomes" id="UP000465221">
    <property type="component" value="Unassembled WGS sequence"/>
</dbReference>
<reference evidence="3 4" key="1">
    <citation type="submission" date="2020-01" db="EMBL/GenBank/DDBJ databases">
        <title>Draft genome sequence of Aspergillus udagawae IFM 46972.</title>
        <authorList>
            <person name="Takahashi H."/>
            <person name="Yaguchi T."/>
        </authorList>
    </citation>
    <scope>NUCLEOTIDE SEQUENCE [LARGE SCALE GENOMIC DNA]</scope>
    <source>
        <strain evidence="3 4">IFM 46972</strain>
    </source>
</reference>
<name>A0A8H3S0R7_9EURO</name>